<dbReference type="EMBL" id="JAULSX010000001">
    <property type="protein sequence ID" value="KAK3499807.1"/>
    <property type="molecule type" value="Genomic_DNA"/>
</dbReference>
<gene>
    <name evidence="2" type="ORF">B0T23DRAFT_401329</name>
</gene>
<reference evidence="2 3" key="1">
    <citation type="journal article" date="2023" name="Mol. Phylogenet. Evol.">
        <title>Genome-scale phylogeny and comparative genomics of the fungal order Sordariales.</title>
        <authorList>
            <person name="Hensen N."/>
            <person name="Bonometti L."/>
            <person name="Westerberg I."/>
            <person name="Brannstrom I.O."/>
            <person name="Guillou S."/>
            <person name="Cros-Aarteil S."/>
            <person name="Calhoun S."/>
            <person name="Haridas S."/>
            <person name="Kuo A."/>
            <person name="Mondo S."/>
            <person name="Pangilinan J."/>
            <person name="Riley R."/>
            <person name="LaButti K."/>
            <person name="Andreopoulos B."/>
            <person name="Lipzen A."/>
            <person name="Chen C."/>
            <person name="Yan M."/>
            <person name="Daum C."/>
            <person name="Ng V."/>
            <person name="Clum A."/>
            <person name="Steindorff A."/>
            <person name="Ohm R.A."/>
            <person name="Martin F."/>
            <person name="Silar P."/>
            <person name="Natvig D.O."/>
            <person name="Lalanne C."/>
            <person name="Gautier V."/>
            <person name="Ament-Velasquez S.L."/>
            <person name="Kruys A."/>
            <person name="Hutchinson M.I."/>
            <person name="Powell A.J."/>
            <person name="Barry K."/>
            <person name="Miller A.N."/>
            <person name="Grigoriev I.V."/>
            <person name="Debuchy R."/>
            <person name="Gladieux P."/>
            <person name="Hiltunen Thoren M."/>
            <person name="Johannesson H."/>
        </authorList>
    </citation>
    <scope>NUCLEOTIDE SEQUENCE [LARGE SCALE GENOMIC DNA]</scope>
    <source>
        <strain evidence="2 3">FGSC 10403</strain>
    </source>
</reference>
<evidence type="ECO:0000313" key="2">
    <source>
        <dbReference type="EMBL" id="KAK3499807.1"/>
    </source>
</evidence>
<protein>
    <submittedName>
        <fullName evidence="2">Uncharacterized protein</fullName>
    </submittedName>
</protein>
<organism evidence="2 3">
    <name type="scientific">Neurospora hispaniola</name>
    <dbReference type="NCBI Taxonomy" id="588809"/>
    <lineage>
        <taxon>Eukaryota</taxon>
        <taxon>Fungi</taxon>
        <taxon>Dikarya</taxon>
        <taxon>Ascomycota</taxon>
        <taxon>Pezizomycotina</taxon>
        <taxon>Sordariomycetes</taxon>
        <taxon>Sordariomycetidae</taxon>
        <taxon>Sordariales</taxon>
        <taxon>Sordariaceae</taxon>
        <taxon>Neurospora</taxon>
    </lineage>
</organism>
<dbReference type="GeneID" id="87876194"/>
<dbReference type="AlphaFoldDB" id="A0AAJ0MW01"/>
<keyword evidence="3" id="KW-1185">Reference proteome</keyword>
<sequence length="190" mass="21126">MSTVSRLVLSSMNGYTFERDAGVDVNVSLEWYKSTSPFSWCESGSTCNRTLGSGEATVSLASRKRLQVRFRFQPQRQAFSWNGLEVLLQCPVAASTLDTALPVMYEPATMCYQVVELYAVCKCLYYQHAVDRCAAYGQPGHYPHKKEVLVGHSCGIHSRRSGHSYGASHYSDSGYSSSHSPKSSSRGHYR</sequence>
<dbReference type="RefSeq" id="XP_062697440.1">
    <property type="nucleotide sequence ID" value="XM_062838572.1"/>
</dbReference>
<proteinExistence type="predicted"/>
<dbReference type="Proteomes" id="UP001285908">
    <property type="component" value="Unassembled WGS sequence"/>
</dbReference>
<accession>A0AAJ0MW01</accession>
<evidence type="ECO:0000256" key="1">
    <source>
        <dbReference type="SAM" id="MobiDB-lite"/>
    </source>
</evidence>
<feature type="compositionally biased region" description="Low complexity" evidence="1">
    <location>
        <begin position="169"/>
        <end position="184"/>
    </location>
</feature>
<comment type="caution">
    <text evidence="2">The sequence shown here is derived from an EMBL/GenBank/DDBJ whole genome shotgun (WGS) entry which is preliminary data.</text>
</comment>
<name>A0AAJ0MW01_9PEZI</name>
<evidence type="ECO:0000313" key="3">
    <source>
        <dbReference type="Proteomes" id="UP001285908"/>
    </source>
</evidence>
<feature type="region of interest" description="Disordered" evidence="1">
    <location>
        <begin position="169"/>
        <end position="190"/>
    </location>
</feature>